<dbReference type="Pfam" id="PF05229">
    <property type="entry name" value="SCPU"/>
    <property type="match status" value="1"/>
</dbReference>
<accession>A0A9Q3AE50</accession>
<feature type="domain" description="Spore coat protein U/FanG" evidence="1">
    <location>
        <begin position="26"/>
        <end position="175"/>
    </location>
</feature>
<keyword evidence="3" id="KW-1185">Reference proteome</keyword>
<proteinExistence type="predicted"/>
<dbReference type="SMART" id="SM00972">
    <property type="entry name" value="SCPU"/>
    <property type="match status" value="1"/>
</dbReference>
<evidence type="ECO:0000313" key="3">
    <source>
        <dbReference type="Proteomes" id="UP001106592"/>
    </source>
</evidence>
<name>A0A9Q3AE50_9PSED</name>
<sequence>MVTVKGRSWAALFGLIVVDSVAAADFLVEVRVDVQRGCQLVHQTRDAGAQAQGVLDFGPTARLNGPAGPLSSVLLNQRPPRLECNPDTVYQVQVDGGQHGGIGEVRYLASNQPDARPIPYRLYQDPAWRNPLAVNTAQHARVPDSGTVELPLYARIDSLADVPRVGHYSDLLKVTVTW</sequence>
<dbReference type="InterPro" id="IPR007893">
    <property type="entry name" value="Spore_coat_U/FanG"/>
</dbReference>
<dbReference type="PANTHER" id="PTHR37089:SF4">
    <property type="entry name" value="EXPORTED PROTEIN"/>
    <property type="match status" value="1"/>
</dbReference>
<reference evidence="2" key="1">
    <citation type="journal article" date="2022" name="Int. J. Syst. Evol. Microbiol.">
        <title>Pseudomonas aegrilactucae sp. nov. and Pseudomonas morbosilactucae sp. nov., pathogens causing bacterial rot of lettuce in Japan.</title>
        <authorList>
            <person name="Sawada H."/>
            <person name="Fujikawa T."/>
            <person name="Satou M."/>
        </authorList>
    </citation>
    <scope>NUCLEOTIDE SEQUENCE</scope>
    <source>
        <strain evidence="2">MAFF 301350</strain>
    </source>
</reference>
<dbReference type="Proteomes" id="UP001106592">
    <property type="component" value="Unassembled WGS sequence"/>
</dbReference>
<organism evidence="2 3">
    <name type="scientific">Pseudomonas aegrilactucae</name>
    <dbReference type="NCBI Taxonomy" id="2854028"/>
    <lineage>
        <taxon>Bacteria</taxon>
        <taxon>Pseudomonadati</taxon>
        <taxon>Pseudomonadota</taxon>
        <taxon>Gammaproteobacteria</taxon>
        <taxon>Pseudomonadales</taxon>
        <taxon>Pseudomonadaceae</taxon>
        <taxon>Pseudomonas</taxon>
    </lineage>
</organism>
<evidence type="ECO:0000313" key="2">
    <source>
        <dbReference type="EMBL" id="MBV6287060.1"/>
    </source>
</evidence>
<dbReference type="InterPro" id="IPR053167">
    <property type="entry name" value="Spore_coat_component"/>
</dbReference>
<dbReference type="EMBL" id="JAHTBI010000027">
    <property type="protein sequence ID" value="MBV6287060.1"/>
    <property type="molecule type" value="Genomic_DNA"/>
</dbReference>
<comment type="caution">
    <text evidence="2">The sequence shown here is derived from an EMBL/GenBank/DDBJ whole genome shotgun (WGS) entry which is preliminary data.</text>
</comment>
<gene>
    <name evidence="2" type="ORF">KUO17_08430</name>
</gene>
<dbReference type="AlphaFoldDB" id="A0A9Q3AE50"/>
<evidence type="ECO:0000259" key="1">
    <source>
        <dbReference type="Pfam" id="PF05229"/>
    </source>
</evidence>
<protein>
    <submittedName>
        <fullName evidence="2">Spore coat U domain-containing protein</fullName>
    </submittedName>
</protein>
<reference evidence="2" key="2">
    <citation type="journal article" date="2023" name="Plant Pathol.">
        <title>Dismantling and reorganizing Pseudomonas marginalis sensu#lato.</title>
        <authorList>
            <person name="Sawada H."/>
            <person name="Fujikawa T."/>
            <person name="Satou M."/>
        </authorList>
    </citation>
    <scope>NUCLEOTIDE SEQUENCE</scope>
    <source>
        <strain evidence="2">MAFF 301350</strain>
    </source>
</reference>
<dbReference type="PANTHER" id="PTHR37089">
    <property type="entry name" value="PROTEIN U-RELATED"/>
    <property type="match status" value="1"/>
</dbReference>